<organism evidence="1 2">
    <name type="scientific">Smallanthus sonchifolius</name>
    <dbReference type="NCBI Taxonomy" id="185202"/>
    <lineage>
        <taxon>Eukaryota</taxon>
        <taxon>Viridiplantae</taxon>
        <taxon>Streptophyta</taxon>
        <taxon>Embryophyta</taxon>
        <taxon>Tracheophyta</taxon>
        <taxon>Spermatophyta</taxon>
        <taxon>Magnoliopsida</taxon>
        <taxon>eudicotyledons</taxon>
        <taxon>Gunneridae</taxon>
        <taxon>Pentapetalae</taxon>
        <taxon>asterids</taxon>
        <taxon>campanulids</taxon>
        <taxon>Asterales</taxon>
        <taxon>Asteraceae</taxon>
        <taxon>Asteroideae</taxon>
        <taxon>Heliantheae alliance</taxon>
        <taxon>Millerieae</taxon>
        <taxon>Smallanthus</taxon>
    </lineage>
</organism>
<reference evidence="2" key="1">
    <citation type="journal article" date="2022" name="Mol. Ecol. Resour.">
        <title>The genomes of chicory, endive, great burdock and yacon provide insights into Asteraceae palaeo-polyploidization history and plant inulin production.</title>
        <authorList>
            <person name="Fan W."/>
            <person name="Wang S."/>
            <person name="Wang H."/>
            <person name="Wang A."/>
            <person name="Jiang F."/>
            <person name="Liu H."/>
            <person name="Zhao H."/>
            <person name="Xu D."/>
            <person name="Zhang Y."/>
        </authorList>
    </citation>
    <scope>NUCLEOTIDE SEQUENCE [LARGE SCALE GENOMIC DNA]</scope>
    <source>
        <strain evidence="2">cv. Yunnan</strain>
    </source>
</reference>
<evidence type="ECO:0000313" key="1">
    <source>
        <dbReference type="EMBL" id="KAI3806639.1"/>
    </source>
</evidence>
<gene>
    <name evidence="1" type="ORF">L1987_22550</name>
</gene>
<keyword evidence="2" id="KW-1185">Reference proteome</keyword>
<evidence type="ECO:0000313" key="2">
    <source>
        <dbReference type="Proteomes" id="UP001056120"/>
    </source>
</evidence>
<protein>
    <submittedName>
        <fullName evidence="1">Uncharacterized protein</fullName>
    </submittedName>
</protein>
<reference evidence="1 2" key="2">
    <citation type="journal article" date="2022" name="Mol. Ecol. Resour.">
        <title>The genomes of chicory, endive, great burdock and yacon provide insights into Asteraceae paleo-polyploidization history and plant inulin production.</title>
        <authorList>
            <person name="Fan W."/>
            <person name="Wang S."/>
            <person name="Wang H."/>
            <person name="Wang A."/>
            <person name="Jiang F."/>
            <person name="Liu H."/>
            <person name="Zhao H."/>
            <person name="Xu D."/>
            <person name="Zhang Y."/>
        </authorList>
    </citation>
    <scope>NUCLEOTIDE SEQUENCE [LARGE SCALE GENOMIC DNA]</scope>
    <source>
        <strain evidence="2">cv. Yunnan</strain>
        <tissue evidence="1">Leaves</tissue>
    </source>
</reference>
<dbReference type="Proteomes" id="UP001056120">
    <property type="component" value="Linkage Group LG08"/>
</dbReference>
<comment type="caution">
    <text evidence="1">The sequence shown here is derived from an EMBL/GenBank/DDBJ whole genome shotgun (WGS) entry which is preliminary data.</text>
</comment>
<sequence length="95" mass="11030">MKRRRRMMKKRVIRRIMRSVGAIPFPPLIYTLGFPNIGCTSFEALSQLLSPPSHWRSSSFICDTRSSRSSYSAFDNGEHNAKLLICNIWPYAMEF</sequence>
<name>A0ACB9IF51_9ASTR</name>
<accession>A0ACB9IF51</accession>
<dbReference type="EMBL" id="CM042025">
    <property type="protein sequence ID" value="KAI3806639.1"/>
    <property type="molecule type" value="Genomic_DNA"/>
</dbReference>
<proteinExistence type="predicted"/>